<comment type="caution">
    <text evidence="1">The sequence shown here is derived from an EMBL/GenBank/DDBJ whole genome shotgun (WGS) entry which is preliminary data.</text>
</comment>
<reference evidence="1 2" key="1">
    <citation type="submission" date="2020-11" db="EMBL/GenBank/DDBJ databases">
        <title>A novel isolate from a Black sea contaminated sediment with potential to produce alkanes: Plantactinospora alkalitolerans sp. nov.</title>
        <authorList>
            <person name="Carro L."/>
            <person name="Veyisoglu A."/>
            <person name="Guven K."/>
            <person name="Schumann P."/>
            <person name="Klenk H.-P."/>
            <person name="Sahin N."/>
        </authorList>
    </citation>
    <scope>NUCLEOTIDE SEQUENCE [LARGE SCALE GENOMIC DNA]</scope>
    <source>
        <strain evidence="1 2">S1510</strain>
    </source>
</reference>
<organism evidence="1 2">
    <name type="scientific">Plantactinospora alkalitolerans</name>
    <dbReference type="NCBI Taxonomy" id="2789879"/>
    <lineage>
        <taxon>Bacteria</taxon>
        <taxon>Bacillati</taxon>
        <taxon>Actinomycetota</taxon>
        <taxon>Actinomycetes</taxon>
        <taxon>Micromonosporales</taxon>
        <taxon>Micromonosporaceae</taxon>
        <taxon>Plantactinospora</taxon>
    </lineage>
</organism>
<dbReference type="Proteomes" id="UP000638560">
    <property type="component" value="Unassembled WGS sequence"/>
</dbReference>
<dbReference type="RefSeq" id="WP_196206637.1">
    <property type="nucleotide sequence ID" value="NZ_JADPUN010000422.1"/>
</dbReference>
<evidence type="ECO:0000313" key="2">
    <source>
        <dbReference type="Proteomes" id="UP000638560"/>
    </source>
</evidence>
<proteinExistence type="predicted"/>
<sequence length="123" mass="13378">MTAQTIQPALIGRSRAGRKIKPGWWVLTGGTFNIDTAEVDHRQEWLKVDNITVTDEVDGRHRYRRYLLHLADGSKLPTTATEFIRTLNPREAVAAGAASFGSAVPLPVDGSIAAPPNSTKGTR</sequence>
<keyword evidence="2" id="KW-1185">Reference proteome</keyword>
<dbReference type="EMBL" id="JADPUN010000422">
    <property type="protein sequence ID" value="MBF9135176.1"/>
    <property type="molecule type" value="Genomic_DNA"/>
</dbReference>
<protein>
    <submittedName>
        <fullName evidence="1">Uncharacterized protein</fullName>
    </submittedName>
</protein>
<gene>
    <name evidence="1" type="ORF">I0C86_40570</name>
</gene>
<name>A0ABS0H9M9_9ACTN</name>
<accession>A0ABS0H9M9</accession>
<evidence type="ECO:0000313" key="1">
    <source>
        <dbReference type="EMBL" id="MBF9135176.1"/>
    </source>
</evidence>